<name>A0A6I3J0U9_9ACTN</name>
<evidence type="ECO:0000313" key="1">
    <source>
        <dbReference type="EMBL" id="MTB95137.1"/>
    </source>
</evidence>
<dbReference type="Pfam" id="PF11305">
    <property type="entry name" value="DUF3107"/>
    <property type="match status" value="1"/>
</dbReference>
<protein>
    <submittedName>
        <fullName evidence="1">DUF3107 family protein</fullName>
    </submittedName>
</protein>
<comment type="caution">
    <text evidence="1">The sequence shown here is derived from an EMBL/GenBank/DDBJ whole genome shotgun (WGS) entry which is preliminary data.</text>
</comment>
<gene>
    <name evidence="1" type="ORF">GGQ22_08555</name>
</gene>
<dbReference type="InterPro" id="IPR021456">
    <property type="entry name" value="DUF3107"/>
</dbReference>
<accession>A0A6I3J0U9</accession>
<dbReference type="RefSeq" id="WP_166195121.1">
    <property type="nucleotide sequence ID" value="NZ_CP053660.1"/>
</dbReference>
<keyword evidence="2" id="KW-1185">Reference proteome</keyword>
<dbReference type="Proteomes" id="UP000433406">
    <property type="component" value="Unassembled WGS sequence"/>
</dbReference>
<dbReference type="EMBL" id="WLCI01000008">
    <property type="protein sequence ID" value="MTB95137.1"/>
    <property type="molecule type" value="Genomic_DNA"/>
</dbReference>
<evidence type="ECO:0000313" key="2">
    <source>
        <dbReference type="Proteomes" id="UP000433406"/>
    </source>
</evidence>
<organism evidence="1 2">
    <name type="scientific">Nocardioides marmotae</name>
    <dbReference type="NCBI Taxonomy" id="2663857"/>
    <lineage>
        <taxon>Bacteria</taxon>
        <taxon>Bacillati</taxon>
        <taxon>Actinomycetota</taxon>
        <taxon>Actinomycetes</taxon>
        <taxon>Propionibacteriales</taxon>
        <taxon>Nocardioidaceae</taxon>
        <taxon>Nocardioides</taxon>
    </lineage>
</organism>
<proteinExistence type="predicted"/>
<reference evidence="1 2" key="1">
    <citation type="submission" date="2019-10" db="EMBL/GenBank/DDBJ databases">
        <title>Nocardioides novel species isolated from the excrement of Marmot.</title>
        <authorList>
            <person name="Zhang G."/>
        </authorList>
    </citation>
    <scope>NUCLEOTIDE SEQUENCE [LARGE SCALE GENOMIC DNA]</scope>
    <source>
        <strain evidence="2">zg-579</strain>
    </source>
</reference>
<dbReference type="AlphaFoldDB" id="A0A6I3J0U9"/>
<sequence length="73" mass="7503">MEVKIGVQHAPRELVVDTDESADAVQQLVAEAVGAGTVLTLTDSKGRKLVVPAAKIAYVEIGGGVVGQVGFRS</sequence>